<reference evidence="3" key="1">
    <citation type="submission" date="2020-06" db="EMBL/GenBank/DDBJ databases">
        <title>REHAB project genomes.</title>
        <authorList>
            <person name="Shaw L.P."/>
        </authorList>
    </citation>
    <scope>NUCLEOTIDE SEQUENCE [LARGE SCALE GENOMIC DNA]</scope>
    <source>
        <strain evidence="3">RHBSTW-00938</strain>
    </source>
</reference>
<dbReference type="AlphaFoldDB" id="A0AAP9QTP8"/>
<evidence type="ECO:0000256" key="1">
    <source>
        <dbReference type="SAM" id="Phobius"/>
    </source>
</evidence>
<evidence type="ECO:0000313" key="3">
    <source>
        <dbReference type="Proteomes" id="UP000514462"/>
    </source>
</evidence>
<feature type="transmembrane region" description="Helical" evidence="1">
    <location>
        <begin position="48"/>
        <end position="68"/>
    </location>
</feature>
<gene>
    <name evidence="2" type="ORF">HV331_02750</name>
</gene>
<sequence>MIDVQQEQTLQKHSFTSKEINMLRKGLESPQRKAQSLQVLLVELRRRFYMSCIIIIALLIFCSYAMLTNDTGNGLAYFAVTAVCCAFALIATPYPLSWKAIIFLRKKLYPN</sequence>
<keyword evidence="1" id="KW-1133">Transmembrane helix</keyword>
<keyword evidence="1" id="KW-0812">Transmembrane</keyword>
<name>A0AAP9QTP8_KLEAE</name>
<feature type="transmembrane region" description="Helical" evidence="1">
    <location>
        <begin position="74"/>
        <end position="96"/>
    </location>
</feature>
<organism evidence="2 3">
    <name type="scientific">Klebsiella aerogenes</name>
    <name type="common">Enterobacter aerogenes</name>
    <dbReference type="NCBI Taxonomy" id="548"/>
    <lineage>
        <taxon>Bacteria</taxon>
        <taxon>Pseudomonadati</taxon>
        <taxon>Pseudomonadota</taxon>
        <taxon>Gammaproteobacteria</taxon>
        <taxon>Enterobacterales</taxon>
        <taxon>Enterobacteriaceae</taxon>
        <taxon>Klebsiella/Raoultella group</taxon>
        <taxon>Klebsiella</taxon>
    </lineage>
</organism>
<dbReference type="RefSeq" id="WP_047037510.1">
    <property type="nucleotide sequence ID" value="NZ_CP055904.1"/>
</dbReference>
<keyword evidence="1" id="KW-0472">Membrane</keyword>
<accession>A0AAP9QTP8</accession>
<proteinExistence type="predicted"/>
<dbReference type="Proteomes" id="UP000514462">
    <property type="component" value="Chromosome"/>
</dbReference>
<dbReference type="EMBL" id="CP055904">
    <property type="protein sequence ID" value="QMR38472.1"/>
    <property type="molecule type" value="Genomic_DNA"/>
</dbReference>
<protein>
    <submittedName>
        <fullName evidence="2">Uncharacterized protein</fullName>
    </submittedName>
</protein>
<evidence type="ECO:0000313" key="2">
    <source>
        <dbReference type="EMBL" id="QMR38472.1"/>
    </source>
</evidence>